<proteinExistence type="predicted"/>
<accession>A0A179HY43</accession>
<sequence length="126" mass="13900">MAASVRAHQLAGFICRVAGAIRGRPPLASSSRQMDTGEGTGAECLIRGRMNRTRHPHWLTSYFTAARACPLARSLPLERQQTKGGDDAVRRHGTPGRLIEVPRLVSRYQASSTRMLQLRCRRHGGP</sequence>
<reference evidence="1 2" key="1">
    <citation type="submission" date="2016-02" db="EMBL/GenBank/DDBJ databases">
        <title>Biosynthesis of antibiotic leucinostatins and their inhibition on Phytophthora in bio-control Purpureocillium lilacinum.</title>
        <authorList>
            <person name="Wang G."/>
            <person name="Liu Z."/>
            <person name="Lin R."/>
            <person name="Li E."/>
            <person name="Mao Z."/>
            <person name="Ling J."/>
            <person name="Yin W."/>
            <person name="Xie B."/>
        </authorList>
    </citation>
    <scope>NUCLEOTIDE SEQUENCE [LARGE SCALE GENOMIC DNA]</scope>
    <source>
        <strain evidence="1">PLFJ-1</strain>
    </source>
</reference>
<organism evidence="1 2">
    <name type="scientific">Purpureocillium lilacinum</name>
    <name type="common">Paecilomyces lilacinus</name>
    <dbReference type="NCBI Taxonomy" id="33203"/>
    <lineage>
        <taxon>Eukaryota</taxon>
        <taxon>Fungi</taxon>
        <taxon>Dikarya</taxon>
        <taxon>Ascomycota</taxon>
        <taxon>Pezizomycotina</taxon>
        <taxon>Sordariomycetes</taxon>
        <taxon>Hypocreomycetidae</taxon>
        <taxon>Hypocreales</taxon>
        <taxon>Ophiocordycipitaceae</taxon>
        <taxon>Purpureocillium</taxon>
    </lineage>
</organism>
<name>A0A179HY43_PURLI</name>
<comment type="caution">
    <text evidence="1">The sequence shown here is derived from an EMBL/GenBank/DDBJ whole genome shotgun (WGS) entry which is preliminary data.</text>
</comment>
<protein>
    <submittedName>
        <fullName evidence="1">Uncharacterized protein</fullName>
    </submittedName>
</protein>
<gene>
    <name evidence="1" type="ORF">VFPFJ_01437</name>
</gene>
<evidence type="ECO:0000313" key="2">
    <source>
        <dbReference type="Proteomes" id="UP000078340"/>
    </source>
</evidence>
<dbReference type="EMBL" id="LSBI01000001">
    <property type="protein sequence ID" value="OAQ95327.1"/>
    <property type="molecule type" value="Genomic_DNA"/>
</dbReference>
<evidence type="ECO:0000313" key="1">
    <source>
        <dbReference type="EMBL" id="OAQ95327.1"/>
    </source>
</evidence>
<dbReference type="AlphaFoldDB" id="A0A179HY43"/>
<dbReference type="Proteomes" id="UP000078340">
    <property type="component" value="Unassembled WGS sequence"/>
</dbReference>